<organism evidence="9">
    <name type="scientific">uncultured bacterium</name>
    <name type="common">gcode 4</name>
    <dbReference type="NCBI Taxonomy" id="1234023"/>
    <lineage>
        <taxon>Bacteria</taxon>
        <taxon>environmental samples</taxon>
    </lineage>
</organism>
<comment type="caution">
    <text evidence="9">The sequence shown here is derived from an EMBL/GenBank/DDBJ whole genome shotgun (WGS) entry which is preliminary data.</text>
</comment>
<protein>
    <recommendedName>
        <fullName evidence="7">Transcriptional repressor NrdR</fullName>
    </recommendedName>
</protein>
<keyword evidence="7" id="KW-0863">Zinc-finger</keyword>
<keyword evidence="1 7" id="KW-0678">Repressor</keyword>
<evidence type="ECO:0000256" key="2">
    <source>
        <dbReference type="ARBA" id="ARBA00022741"/>
    </source>
</evidence>
<dbReference type="PROSITE" id="PS51161">
    <property type="entry name" value="ATP_CONE"/>
    <property type="match status" value="1"/>
</dbReference>
<comment type="cofactor">
    <cofactor evidence="7">
        <name>Zn(2+)</name>
        <dbReference type="ChEBI" id="CHEBI:29105"/>
    </cofactor>
    <text evidence="7">Binds 1 zinc ion.</text>
</comment>
<dbReference type="HAMAP" id="MF_00440">
    <property type="entry name" value="NrdR"/>
    <property type="match status" value="1"/>
</dbReference>
<dbReference type="Pfam" id="PF03477">
    <property type="entry name" value="ATP-cone"/>
    <property type="match status" value="1"/>
</dbReference>
<feature type="zinc finger region" evidence="7">
    <location>
        <begin position="3"/>
        <end position="34"/>
    </location>
</feature>
<evidence type="ECO:0000256" key="7">
    <source>
        <dbReference type="HAMAP-Rule" id="MF_00440"/>
    </source>
</evidence>
<reference evidence="9" key="1">
    <citation type="journal article" date="2012" name="Science">
        <title>Fermentation, hydrogen, and sulfur metabolism in multiple uncultivated bacterial phyla.</title>
        <authorList>
            <person name="Wrighton K.C."/>
            <person name="Thomas B.C."/>
            <person name="Sharon I."/>
            <person name="Miller C.S."/>
            <person name="Castelle C.J."/>
            <person name="VerBerkmoes N.C."/>
            <person name="Wilkins M.J."/>
            <person name="Hettich R.L."/>
            <person name="Lipton M.S."/>
            <person name="Williams K.H."/>
            <person name="Long P.E."/>
            <person name="Banfield J.F."/>
        </authorList>
    </citation>
    <scope>NUCLEOTIDE SEQUENCE [LARGE SCALE GENOMIC DNA]</scope>
</reference>
<dbReference type="PANTHER" id="PTHR30455:SF2">
    <property type="entry name" value="TRANSCRIPTIONAL REPRESSOR NRDR"/>
    <property type="match status" value="1"/>
</dbReference>
<accession>K2F767</accession>
<evidence type="ECO:0000256" key="5">
    <source>
        <dbReference type="ARBA" id="ARBA00023125"/>
    </source>
</evidence>
<keyword evidence="5 7" id="KW-0238">DNA-binding</keyword>
<comment type="similarity">
    <text evidence="7">Belongs to the NrdR family.</text>
</comment>
<dbReference type="InterPro" id="IPR003796">
    <property type="entry name" value="RNR_NrdR-like"/>
</dbReference>
<sequence>MRCPKCKNFDTKVIDSRITEDWKSIRRRRECEKCEARFTTFERMEFVNFLVTKNNWEKEMYDRTKLQRSILKSFNKRNIDLDKIEQMINDLESEWASNKKWITSKRIWKDILNKLKDIDDVAYIRFASIYHNFENVENFMKFIKNEFD</sequence>
<evidence type="ECO:0000256" key="1">
    <source>
        <dbReference type="ARBA" id="ARBA00022491"/>
    </source>
</evidence>
<dbReference type="NCBIfam" id="TIGR00244">
    <property type="entry name" value="transcriptional regulator NrdR"/>
    <property type="match status" value="1"/>
</dbReference>
<dbReference type="GO" id="GO:0003677">
    <property type="term" value="F:DNA binding"/>
    <property type="evidence" value="ECO:0007669"/>
    <property type="project" value="UniProtKB-KW"/>
</dbReference>
<evidence type="ECO:0000256" key="4">
    <source>
        <dbReference type="ARBA" id="ARBA00023015"/>
    </source>
</evidence>
<dbReference type="PANTHER" id="PTHR30455">
    <property type="entry name" value="TRANSCRIPTIONAL REPRESSOR NRDR"/>
    <property type="match status" value="1"/>
</dbReference>
<keyword evidence="6 7" id="KW-0804">Transcription</keyword>
<dbReference type="AlphaFoldDB" id="K2F767"/>
<proteinExistence type="inferred from homology"/>
<evidence type="ECO:0000259" key="8">
    <source>
        <dbReference type="PROSITE" id="PS51161"/>
    </source>
</evidence>
<dbReference type="GO" id="GO:0008270">
    <property type="term" value="F:zinc ion binding"/>
    <property type="evidence" value="ECO:0007669"/>
    <property type="project" value="UniProtKB-UniRule"/>
</dbReference>
<evidence type="ECO:0000256" key="6">
    <source>
        <dbReference type="ARBA" id="ARBA00023163"/>
    </source>
</evidence>
<evidence type="ECO:0000313" key="9">
    <source>
        <dbReference type="EMBL" id="EKE26996.1"/>
    </source>
</evidence>
<feature type="domain" description="ATP-cone" evidence="8">
    <location>
        <begin position="49"/>
        <end position="138"/>
    </location>
</feature>
<dbReference type="GO" id="GO:0005524">
    <property type="term" value="F:ATP binding"/>
    <property type="evidence" value="ECO:0007669"/>
    <property type="project" value="UniProtKB-UniRule"/>
</dbReference>
<keyword evidence="4 7" id="KW-0805">Transcription regulation</keyword>
<dbReference type="InterPro" id="IPR055173">
    <property type="entry name" value="NrdR-like_N"/>
</dbReference>
<keyword evidence="7" id="KW-0862">Zinc</keyword>
<dbReference type="Pfam" id="PF22811">
    <property type="entry name" value="Zn_ribbon_NrdR"/>
    <property type="match status" value="1"/>
</dbReference>
<evidence type="ECO:0000256" key="3">
    <source>
        <dbReference type="ARBA" id="ARBA00022840"/>
    </source>
</evidence>
<keyword evidence="7" id="KW-0479">Metal-binding</keyword>
<comment type="function">
    <text evidence="7">Negatively regulates transcription of bacterial ribonucleotide reductase nrd genes and operons by binding to NrdR-boxes.</text>
</comment>
<dbReference type="EMBL" id="AMFJ01000606">
    <property type="protein sequence ID" value="EKE26996.1"/>
    <property type="molecule type" value="Genomic_DNA"/>
</dbReference>
<name>K2F767_9BACT</name>
<dbReference type="InterPro" id="IPR005144">
    <property type="entry name" value="ATP-cone_dom"/>
</dbReference>
<dbReference type="GO" id="GO:0045892">
    <property type="term" value="P:negative regulation of DNA-templated transcription"/>
    <property type="evidence" value="ECO:0007669"/>
    <property type="project" value="UniProtKB-UniRule"/>
</dbReference>
<keyword evidence="2 7" id="KW-0547">Nucleotide-binding</keyword>
<gene>
    <name evidence="7" type="primary">nrdR</name>
    <name evidence="9" type="ORF">ACD_4C00090G0002</name>
</gene>
<keyword evidence="3 7" id="KW-0067">ATP-binding</keyword>